<accession>A0A2U8UUA9</accession>
<dbReference type="KEGG" id="vg:54992577"/>
<evidence type="ECO:0000313" key="2">
    <source>
        <dbReference type="Proteomes" id="UP000247284"/>
    </source>
</evidence>
<dbReference type="GeneID" id="54992577"/>
<evidence type="ECO:0000313" key="1">
    <source>
        <dbReference type="EMBL" id="AWN07781.1"/>
    </source>
</evidence>
<sequence length="110" mass="12439">MAELIDVVNRVQVRLKAAMPVWWKREGFAQRGNYSSTPQWHRLAKLEQGVNSEEHPAASRQWRWTALCGYAFIFDGLLGRRPDLKEDVKTKKLRCAKCEAKAAKIAAAGG</sequence>
<dbReference type="Proteomes" id="UP000247284">
    <property type="component" value="Segment"/>
</dbReference>
<name>A0A2U8UUA9_9CAUD</name>
<protein>
    <submittedName>
        <fullName evidence="1">Uncharacterized protein</fullName>
    </submittedName>
</protein>
<keyword evidence="2" id="KW-1185">Reference proteome</keyword>
<gene>
    <name evidence="1" type="primary">110</name>
    <name evidence="1" type="ORF">PBI_HENDRIX_110</name>
</gene>
<organism evidence="1 2">
    <name type="scientific">Microbacterium phage Hendrix</name>
    <dbReference type="NCBI Taxonomy" id="2182341"/>
    <lineage>
        <taxon>Viruses</taxon>
        <taxon>Duplodnaviria</taxon>
        <taxon>Heunggongvirae</taxon>
        <taxon>Uroviricota</taxon>
        <taxon>Caudoviricetes</taxon>
        <taxon>Rogerhendrixvirus</taxon>
        <taxon>Rogerhendrixvirus hendrix</taxon>
    </lineage>
</organism>
<dbReference type="EMBL" id="MH183162">
    <property type="protein sequence ID" value="AWN07781.1"/>
    <property type="molecule type" value="Genomic_DNA"/>
</dbReference>
<reference evidence="2" key="1">
    <citation type="submission" date="2018-04" db="EMBL/GenBank/DDBJ databases">
        <authorList>
            <person name="Go L.Y."/>
            <person name="Mitchell J.A."/>
        </authorList>
    </citation>
    <scope>NUCLEOTIDE SEQUENCE [LARGE SCALE GENOMIC DNA]</scope>
</reference>
<proteinExistence type="predicted"/>
<dbReference type="RefSeq" id="YP_009802048.1">
    <property type="nucleotide sequence ID" value="NC_047977.1"/>
</dbReference>